<evidence type="ECO:0000313" key="2">
    <source>
        <dbReference type="Proteomes" id="UP000003195"/>
    </source>
</evidence>
<accession>E2Z9Q7</accession>
<dbReference type="eggNOG" id="ENOG5033J5K">
    <property type="taxonomic scope" value="Bacteria"/>
</dbReference>
<dbReference type="HOGENOM" id="CLU_2035301_0_0_9"/>
<gene>
    <name evidence="1" type="ORF">HMPREF9429_00163</name>
</gene>
<comment type="caution">
    <text evidence="1">The sequence shown here is derived from an EMBL/GenBank/DDBJ whole genome shotgun (WGS) entry which is preliminary data.</text>
</comment>
<dbReference type="Proteomes" id="UP000003195">
    <property type="component" value="Unassembled WGS sequence"/>
</dbReference>
<reference evidence="1 2" key="1">
    <citation type="submission" date="2010-08" db="EMBL/GenBank/DDBJ databases">
        <authorList>
            <person name="Weinstock G."/>
            <person name="Sodergren E."/>
            <person name="Clifton S."/>
            <person name="Fulton L."/>
            <person name="Fulton B."/>
            <person name="Courtney L."/>
            <person name="Fronick C."/>
            <person name="Harrison M."/>
            <person name="Strong C."/>
            <person name="Farmer C."/>
            <person name="Delahaunty K."/>
            <person name="Markovic C."/>
            <person name="Hall O."/>
            <person name="Minx P."/>
            <person name="Tomlinson C."/>
            <person name="Mitreva M."/>
            <person name="Hou S."/>
            <person name="Chen J."/>
            <person name="Wollam A."/>
            <person name="Pepin K.H."/>
            <person name="Johnson M."/>
            <person name="Bhonagiri V."/>
            <person name="Zhang X."/>
            <person name="Suruliraj S."/>
            <person name="Warren W."/>
            <person name="Chinwalla A."/>
            <person name="Mardis E.R."/>
            <person name="Wilson R.K."/>
        </authorList>
    </citation>
    <scope>NUCLEOTIDE SEQUENCE [LARGE SCALE GENOMIC DNA]</scope>
    <source>
        <strain evidence="1 2">F0359</strain>
    </source>
</reference>
<dbReference type="OrthoDB" id="1633872at2"/>
<evidence type="ECO:0008006" key="3">
    <source>
        <dbReference type="Google" id="ProtNLM"/>
    </source>
</evidence>
<keyword evidence="2" id="KW-1185">Reference proteome</keyword>
<sequence length="121" mass="14149">MKTFPITQIPHPVVSRATNAGDTYVEKITDSTVESKTDAGYRLTRPRNTRTPRTFLYAWTCLSEAQKNTLRDFWKAVRKSDIFEFKDYDTGDTCLVRFTSDWECHYSHPEGYYLSLSFEEV</sequence>
<dbReference type="AlphaFoldDB" id="E2Z9Q7"/>
<dbReference type="EMBL" id="AECS01000006">
    <property type="protein sequence ID" value="EFQ04957.1"/>
    <property type="molecule type" value="Genomic_DNA"/>
</dbReference>
<dbReference type="RefSeq" id="WP_006940895.1">
    <property type="nucleotide sequence ID" value="NZ_GL538180.1"/>
</dbReference>
<organism evidence="1 2">
    <name type="scientific">Megasphaera micronuciformis F0359</name>
    <dbReference type="NCBI Taxonomy" id="706434"/>
    <lineage>
        <taxon>Bacteria</taxon>
        <taxon>Bacillati</taxon>
        <taxon>Bacillota</taxon>
        <taxon>Negativicutes</taxon>
        <taxon>Veillonellales</taxon>
        <taxon>Veillonellaceae</taxon>
        <taxon>Megasphaera</taxon>
    </lineage>
</organism>
<protein>
    <recommendedName>
        <fullName evidence="3">Phage minor tail protein</fullName>
    </recommendedName>
</protein>
<proteinExistence type="predicted"/>
<dbReference type="STRING" id="706434.HMPREF9429_00163"/>
<evidence type="ECO:0000313" key="1">
    <source>
        <dbReference type="EMBL" id="EFQ04957.1"/>
    </source>
</evidence>
<name>E2Z9Q7_9FIRM</name>